<comment type="caution">
    <text evidence="4">The sequence shown here is derived from an EMBL/GenBank/DDBJ whole genome shotgun (WGS) entry which is preliminary data.</text>
</comment>
<protein>
    <recommendedName>
        <fullName evidence="3">BZIP domain-containing protein</fullName>
    </recommendedName>
</protein>
<feature type="compositionally biased region" description="Low complexity" evidence="2">
    <location>
        <begin position="337"/>
        <end position="349"/>
    </location>
</feature>
<evidence type="ECO:0000259" key="3">
    <source>
        <dbReference type="PROSITE" id="PS50217"/>
    </source>
</evidence>
<feature type="domain" description="BZIP" evidence="3">
    <location>
        <begin position="364"/>
        <end position="427"/>
    </location>
</feature>
<name>A0A813YPG0_9BILA</name>
<dbReference type="Pfam" id="PF00170">
    <property type="entry name" value="bZIP_1"/>
    <property type="match status" value="1"/>
</dbReference>
<sequence>MDLEFSTNILDTPSLITPNISLNPLIYKISHTPTIVDVNNEDNHDLSTNPPSIITTTITNNESLSTSSNDIKLSKIEDDLKRTFTQPRKPTESLFQKMAKAGVLSMENVSIPSNIDDGIPVDVPSTAEVMNDLESFSKYSTQDNIERETASLLTSDNNNHFDTSSSSSLHTMGVVVAPKKKLLQRTQSRTEPTSPTSITNNHFSQSHKTDLNDISSIDDDHQLSNNNDFQRLHDMPLLIHTIDSHPQLDNNLKPPYTIQLKTDQNGVHPTIIKQQPMTPTNKRTFQQTIVGGSIPKANSILISQQPIINEATSSNQLLNIKRQKTIPIQTNTLNINSSFPSSSSTTTTPTTPPYDNNNNVGSDDQRKKQIRDSNREAARRCRERRRHYIEQLEGNLEQCKQQIKQLNEKLSHAERENTQLRAILTETKRFHSTSCLPSNESMLDFVNVITTNGIEINSDSTDGNIIPRNYFPRNTH</sequence>
<accession>A0A813YPG0</accession>
<organism evidence="4 6">
    <name type="scientific">Rotaria sordida</name>
    <dbReference type="NCBI Taxonomy" id="392033"/>
    <lineage>
        <taxon>Eukaryota</taxon>
        <taxon>Metazoa</taxon>
        <taxon>Spiralia</taxon>
        <taxon>Gnathifera</taxon>
        <taxon>Rotifera</taxon>
        <taxon>Eurotatoria</taxon>
        <taxon>Bdelloidea</taxon>
        <taxon>Philodinida</taxon>
        <taxon>Philodinidae</taxon>
        <taxon>Rotaria</taxon>
    </lineage>
</organism>
<keyword evidence="1" id="KW-0175">Coiled coil</keyword>
<dbReference type="Gene3D" id="1.20.5.170">
    <property type="match status" value="1"/>
</dbReference>
<feature type="coiled-coil region" evidence="1">
    <location>
        <begin position="389"/>
        <end position="423"/>
    </location>
</feature>
<dbReference type="EMBL" id="CAJNOH010000122">
    <property type="protein sequence ID" value="CAF0887425.1"/>
    <property type="molecule type" value="Genomic_DNA"/>
</dbReference>
<evidence type="ECO:0000313" key="5">
    <source>
        <dbReference type="EMBL" id="CAF1182294.1"/>
    </source>
</evidence>
<feature type="compositionally biased region" description="Basic and acidic residues" evidence="2">
    <location>
        <begin position="363"/>
        <end position="379"/>
    </location>
</feature>
<feature type="region of interest" description="Disordered" evidence="2">
    <location>
        <begin position="179"/>
        <end position="211"/>
    </location>
</feature>
<dbReference type="SMART" id="SM00338">
    <property type="entry name" value="BRLZ"/>
    <property type="match status" value="1"/>
</dbReference>
<dbReference type="InterPro" id="IPR046347">
    <property type="entry name" value="bZIP_sf"/>
</dbReference>
<evidence type="ECO:0000256" key="1">
    <source>
        <dbReference type="SAM" id="Coils"/>
    </source>
</evidence>
<evidence type="ECO:0000313" key="7">
    <source>
        <dbReference type="Proteomes" id="UP000663870"/>
    </source>
</evidence>
<dbReference type="Proteomes" id="UP000663870">
    <property type="component" value="Unassembled WGS sequence"/>
</dbReference>
<dbReference type="Proteomes" id="UP000663854">
    <property type="component" value="Unassembled WGS sequence"/>
</dbReference>
<dbReference type="SUPFAM" id="SSF57959">
    <property type="entry name" value="Leucine zipper domain"/>
    <property type="match status" value="1"/>
</dbReference>
<gene>
    <name evidence="5" type="ORF">JXQ802_LOCUS23415</name>
    <name evidence="4" type="ORF">PYM288_LOCUS8857</name>
</gene>
<dbReference type="EMBL" id="CAJNOL010000735">
    <property type="protein sequence ID" value="CAF1182294.1"/>
    <property type="molecule type" value="Genomic_DNA"/>
</dbReference>
<dbReference type="PROSITE" id="PS50217">
    <property type="entry name" value="BZIP"/>
    <property type="match status" value="1"/>
</dbReference>
<dbReference type="InterPro" id="IPR004827">
    <property type="entry name" value="bZIP"/>
</dbReference>
<dbReference type="GO" id="GO:0003700">
    <property type="term" value="F:DNA-binding transcription factor activity"/>
    <property type="evidence" value="ECO:0007669"/>
    <property type="project" value="InterPro"/>
</dbReference>
<dbReference type="AlphaFoldDB" id="A0A813YPG0"/>
<proteinExistence type="predicted"/>
<feature type="compositionally biased region" description="Polar residues" evidence="2">
    <location>
        <begin position="184"/>
        <end position="206"/>
    </location>
</feature>
<dbReference type="PROSITE" id="PS00036">
    <property type="entry name" value="BZIP_BASIC"/>
    <property type="match status" value="1"/>
</dbReference>
<evidence type="ECO:0000313" key="6">
    <source>
        <dbReference type="Proteomes" id="UP000663854"/>
    </source>
</evidence>
<evidence type="ECO:0000256" key="2">
    <source>
        <dbReference type="SAM" id="MobiDB-lite"/>
    </source>
</evidence>
<reference evidence="4" key="1">
    <citation type="submission" date="2021-02" db="EMBL/GenBank/DDBJ databases">
        <authorList>
            <person name="Nowell W R."/>
        </authorList>
    </citation>
    <scope>NUCLEOTIDE SEQUENCE</scope>
</reference>
<feature type="region of interest" description="Disordered" evidence="2">
    <location>
        <begin position="331"/>
        <end position="379"/>
    </location>
</feature>
<keyword evidence="7" id="KW-1185">Reference proteome</keyword>
<evidence type="ECO:0000313" key="4">
    <source>
        <dbReference type="EMBL" id="CAF0887425.1"/>
    </source>
</evidence>